<dbReference type="InterPro" id="IPR045491">
    <property type="entry name" value="DUF6433"/>
</dbReference>
<keyword evidence="2" id="KW-1185">Reference proteome</keyword>
<organism evidence="1 2">
    <name type="scientific">Sinorhizobium phage phiM7</name>
    <dbReference type="NCBI Taxonomy" id="1647403"/>
    <lineage>
        <taxon>Viruses</taxon>
        <taxon>Duplodnaviria</taxon>
        <taxon>Heunggongvirae</taxon>
        <taxon>Uroviricota</taxon>
        <taxon>Caudoviricetes</taxon>
        <taxon>Emdodecavirus</taxon>
        <taxon>Emdodecavirus M7</taxon>
    </lineage>
</organism>
<proteinExistence type="predicted"/>
<evidence type="ECO:0000313" key="2">
    <source>
        <dbReference type="Proteomes" id="UP000221947"/>
    </source>
</evidence>
<accession>A0A0F6WBL9</accession>
<sequence>MLSISEIVRKAQKLETEEAKIEWLRANDSTPLRQLLICTYDSDRIKFLIPDEAPPYKPSEHLDSQGMLYRQLRKLQYVIEGEIQMNISQYKREHIFIEMLESVDKEDAELLCEMIKQKPLTGLSANVINKAFGDIISKKFEEAPKVEKIEKAPAKVPAIKKAKRNVKEV</sequence>
<reference evidence="1 2" key="1">
    <citation type="submission" date="2015-04" db="EMBL/GenBank/DDBJ databases">
        <authorList>
            <person name="Schouten J.T."/>
            <person name="Crockett J.T."/>
            <person name="Hodson T.S."/>
            <person name="Hyde J.R."/>
            <person name="Smith T.A."/>
            <person name="Merrill B.D."/>
            <person name="Crook M.B."/>
            <person name="Griffitts J.S."/>
            <person name="Burnett S.H."/>
            <person name="Grose J.H."/>
            <person name="Breakwell D.P."/>
        </authorList>
    </citation>
    <scope>NUCLEOTIDE SEQUENCE [LARGE SCALE GENOMIC DNA]</scope>
</reference>
<protein>
    <submittedName>
        <fullName evidence="1">Uncharacterized protein</fullName>
    </submittedName>
</protein>
<gene>
    <name evidence="1" type="ORF">PHIM7_189</name>
</gene>
<name>A0A0F6WBL9_9CAUD</name>
<dbReference type="Proteomes" id="UP000221947">
    <property type="component" value="Segment"/>
</dbReference>
<dbReference type="Pfam" id="PF20025">
    <property type="entry name" value="DUF6433"/>
    <property type="match status" value="1"/>
</dbReference>
<evidence type="ECO:0000313" key="1">
    <source>
        <dbReference type="EMBL" id="AKF12734.1"/>
    </source>
</evidence>
<dbReference type="EMBL" id="KR052480">
    <property type="protein sequence ID" value="AKF12734.1"/>
    <property type="molecule type" value="Genomic_DNA"/>
</dbReference>